<feature type="chain" id="PRO_5040738773" description="lytic cellulose monooxygenase (C4-dehydrogenating)" evidence="13">
    <location>
        <begin position="20"/>
        <end position="350"/>
    </location>
</feature>
<comment type="subcellular location">
    <subcellularLocation>
        <location evidence="2">Secreted</location>
    </subcellularLocation>
</comment>
<dbReference type="CDD" id="cd21175">
    <property type="entry name" value="LPMO_AA9"/>
    <property type="match status" value="1"/>
</dbReference>
<keyword evidence="4 13" id="KW-0732">Signal</keyword>
<keyword evidence="5" id="KW-0136">Cellulose degradation</keyword>
<dbReference type="GO" id="GO:0005576">
    <property type="term" value="C:extracellular region"/>
    <property type="evidence" value="ECO:0007669"/>
    <property type="project" value="UniProtKB-SubCell"/>
</dbReference>
<evidence type="ECO:0000256" key="10">
    <source>
        <dbReference type="ARBA" id="ARBA00045077"/>
    </source>
</evidence>
<feature type="signal peptide" evidence="13">
    <location>
        <begin position="1"/>
        <end position="19"/>
    </location>
</feature>
<dbReference type="AlphaFoldDB" id="A0A9W8N8M8"/>
<evidence type="ECO:0000256" key="2">
    <source>
        <dbReference type="ARBA" id="ARBA00004613"/>
    </source>
</evidence>
<evidence type="ECO:0000256" key="3">
    <source>
        <dbReference type="ARBA" id="ARBA00022525"/>
    </source>
</evidence>
<evidence type="ECO:0000256" key="7">
    <source>
        <dbReference type="ARBA" id="ARBA00023277"/>
    </source>
</evidence>
<dbReference type="VEuPathDB" id="FungiDB:F4678DRAFT_483046"/>
<dbReference type="EMBL" id="JANPWZ010001807">
    <property type="protein sequence ID" value="KAJ3563084.1"/>
    <property type="molecule type" value="Genomic_DNA"/>
</dbReference>
<dbReference type="EC" id="1.14.99.56" evidence="11"/>
<comment type="similarity">
    <text evidence="9">Belongs to the polysaccharide monooxygenase AA9 family.</text>
</comment>
<keyword evidence="16" id="KW-1185">Reference proteome</keyword>
<evidence type="ECO:0000256" key="11">
    <source>
        <dbReference type="ARBA" id="ARBA00047174"/>
    </source>
</evidence>
<keyword evidence="7" id="KW-0119">Carbohydrate metabolism</keyword>
<organism evidence="15 16">
    <name type="scientific">Xylaria arbuscula</name>
    <dbReference type="NCBI Taxonomy" id="114810"/>
    <lineage>
        <taxon>Eukaryota</taxon>
        <taxon>Fungi</taxon>
        <taxon>Dikarya</taxon>
        <taxon>Ascomycota</taxon>
        <taxon>Pezizomycotina</taxon>
        <taxon>Sordariomycetes</taxon>
        <taxon>Xylariomycetidae</taxon>
        <taxon>Xylariales</taxon>
        <taxon>Xylariaceae</taxon>
        <taxon>Xylaria</taxon>
    </lineage>
</organism>
<evidence type="ECO:0000256" key="5">
    <source>
        <dbReference type="ARBA" id="ARBA00023001"/>
    </source>
</evidence>
<keyword evidence="3" id="KW-0964">Secreted</keyword>
<evidence type="ECO:0000256" key="9">
    <source>
        <dbReference type="ARBA" id="ARBA00044502"/>
    </source>
</evidence>
<keyword evidence="6" id="KW-1015">Disulfide bond</keyword>
<gene>
    <name evidence="15" type="ORF">NPX13_g8323</name>
</gene>
<dbReference type="PANTHER" id="PTHR33353:SF32">
    <property type="entry name" value="ENDO-BETA-1,4-GLUCANASE D"/>
    <property type="match status" value="1"/>
</dbReference>
<accession>A0A9W8N8M8</accession>
<name>A0A9W8N8M8_9PEZI</name>
<dbReference type="InterPro" id="IPR005103">
    <property type="entry name" value="AA9_LPMO"/>
</dbReference>
<comment type="catalytic activity">
    <reaction evidence="10">
        <text>[(1-&gt;4)-beta-D-glucosyl]n+m + reduced acceptor + O2 = 4-dehydro-beta-D-glucosyl-[(1-&gt;4)-beta-D-glucosyl]n-1 + [(1-&gt;4)-beta-D-glucosyl]m + acceptor + H2O.</text>
        <dbReference type="EC" id="1.14.99.56"/>
    </reaction>
</comment>
<sequence>MKSISIVGFAASLIGTTHAHGVFSTLFINGASQGDGKCLRTSFTVDKITSPITDLDSPEMACGIVGQTAAPDTCAINAGEKLSFEFRLWPSGSPPGTIDGSHLGAMAIYAKQVDGSTEDPTGTGWFKLWDYGYDEATQTWATEKLIANDGIVSIQIPKAMPTGEYLIRPEILALHNLAAGPAQFYTGCAQIKVEGGSTKPLDIPSDHLASIPGYIKASDPAVNFNSHPDAVKHFPYILGGPEVCEFPGTTESDDVVFSPLDGDVSSDPAPTSSTAPSTPASTPTPPPSITARLYMVESTKAQPFPLTGLVVRADLLALPLFTVIAVQLKGGAARRLLIVLLAAKQSLGLV</sequence>
<feature type="domain" description="Auxiliary Activity family 9 catalytic" evidence="14">
    <location>
        <begin position="20"/>
        <end position="226"/>
    </location>
</feature>
<feature type="region of interest" description="Disordered" evidence="12">
    <location>
        <begin position="259"/>
        <end position="289"/>
    </location>
</feature>
<evidence type="ECO:0000256" key="4">
    <source>
        <dbReference type="ARBA" id="ARBA00022729"/>
    </source>
</evidence>
<reference evidence="15" key="1">
    <citation type="submission" date="2022-07" db="EMBL/GenBank/DDBJ databases">
        <title>Genome Sequence of Xylaria arbuscula.</title>
        <authorList>
            <person name="Buettner E."/>
        </authorList>
    </citation>
    <scope>NUCLEOTIDE SEQUENCE</scope>
    <source>
        <strain evidence="15">VT107</strain>
    </source>
</reference>
<evidence type="ECO:0000313" key="16">
    <source>
        <dbReference type="Proteomes" id="UP001148614"/>
    </source>
</evidence>
<evidence type="ECO:0000256" key="6">
    <source>
        <dbReference type="ARBA" id="ARBA00023157"/>
    </source>
</evidence>
<evidence type="ECO:0000313" key="15">
    <source>
        <dbReference type="EMBL" id="KAJ3563084.1"/>
    </source>
</evidence>
<keyword evidence="8" id="KW-0624">Polysaccharide degradation</keyword>
<dbReference type="InterPro" id="IPR049892">
    <property type="entry name" value="AA9"/>
</dbReference>
<dbReference type="Gene3D" id="2.70.50.70">
    <property type="match status" value="1"/>
</dbReference>
<comment type="cofactor">
    <cofactor evidence="1">
        <name>Cu(2+)</name>
        <dbReference type="ChEBI" id="CHEBI:29036"/>
    </cofactor>
</comment>
<evidence type="ECO:0000256" key="12">
    <source>
        <dbReference type="SAM" id="MobiDB-lite"/>
    </source>
</evidence>
<dbReference type="GO" id="GO:0030245">
    <property type="term" value="P:cellulose catabolic process"/>
    <property type="evidence" value="ECO:0007669"/>
    <property type="project" value="UniProtKB-KW"/>
</dbReference>
<comment type="caution">
    <text evidence="15">The sequence shown here is derived from an EMBL/GenBank/DDBJ whole genome shotgun (WGS) entry which is preliminary data.</text>
</comment>
<protein>
    <recommendedName>
        <fullName evidence="11">lytic cellulose monooxygenase (C4-dehydrogenating)</fullName>
        <ecNumber evidence="11">1.14.99.56</ecNumber>
    </recommendedName>
</protein>
<dbReference type="PANTHER" id="PTHR33353">
    <property type="entry name" value="PUTATIVE (AFU_ORTHOLOGUE AFUA_1G12560)-RELATED"/>
    <property type="match status" value="1"/>
</dbReference>
<evidence type="ECO:0000256" key="1">
    <source>
        <dbReference type="ARBA" id="ARBA00001973"/>
    </source>
</evidence>
<evidence type="ECO:0000256" key="8">
    <source>
        <dbReference type="ARBA" id="ARBA00023326"/>
    </source>
</evidence>
<evidence type="ECO:0000256" key="13">
    <source>
        <dbReference type="SAM" id="SignalP"/>
    </source>
</evidence>
<dbReference type="Proteomes" id="UP001148614">
    <property type="component" value="Unassembled WGS sequence"/>
</dbReference>
<dbReference type="Pfam" id="PF03443">
    <property type="entry name" value="AA9"/>
    <property type="match status" value="1"/>
</dbReference>
<evidence type="ECO:0000259" key="14">
    <source>
        <dbReference type="Pfam" id="PF03443"/>
    </source>
</evidence>
<feature type="compositionally biased region" description="Low complexity" evidence="12">
    <location>
        <begin position="265"/>
        <end position="281"/>
    </location>
</feature>
<proteinExistence type="inferred from homology"/>